<sequence length="84" mass="9702">MSKFDKFHELQRVNAYTKQSEQMWKCTKCGSEHFHDDGWSGSPDEKKCHSDCRMDDGDWLSAKKSTVFRKNFDSIFPHSPGAGL</sequence>
<evidence type="ECO:0000313" key="4">
    <source>
        <dbReference type="EMBL" id="QJH94734.1"/>
    </source>
</evidence>
<gene>
    <name evidence="3" type="ORF">MM415A00279_0015</name>
    <name evidence="2" type="ORF">MM415B00575_0020</name>
    <name evidence="1" type="ORF">TM448A00577_0017</name>
    <name evidence="4" type="ORF">TM448B00295_0010</name>
</gene>
<accession>A0A6H1ZHH1</accession>
<dbReference type="EMBL" id="MT144025">
    <property type="protein sequence ID" value="QJA46909.1"/>
    <property type="molecule type" value="Genomic_DNA"/>
</dbReference>
<dbReference type="EMBL" id="MT142511">
    <property type="protein sequence ID" value="QJA83457.1"/>
    <property type="molecule type" value="Genomic_DNA"/>
</dbReference>
<evidence type="ECO:0000313" key="3">
    <source>
        <dbReference type="EMBL" id="QJA83457.1"/>
    </source>
</evidence>
<proteinExistence type="predicted"/>
<organism evidence="1">
    <name type="scientific">viral metagenome</name>
    <dbReference type="NCBI Taxonomy" id="1070528"/>
    <lineage>
        <taxon>unclassified sequences</taxon>
        <taxon>metagenomes</taxon>
        <taxon>organismal metagenomes</taxon>
    </lineage>
</organism>
<evidence type="ECO:0000313" key="1">
    <source>
        <dbReference type="EMBL" id="QJA46909.1"/>
    </source>
</evidence>
<dbReference type="EMBL" id="MT144605">
    <property type="protein sequence ID" value="QJH94734.1"/>
    <property type="molecule type" value="Genomic_DNA"/>
</dbReference>
<dbReference type="AlphaFoldDB" id="A0A6H1ZHH1"/>
<reference evidence="1" key="1">
    <citation type="submission" date="2020-03" db="EMBL/GenBank/DDBJ databases">
        <title>The deep terrestrial virosphere.</title>
        <authorList>
            <person name="Holmfeldt K."/>
            <person name="Nilsson E."/>
            <person name="Simone D."/>
            <person name="Lopez-Fernandez M."/>
            <person name="Wu X."/>
            <person name="de Brujin I."/>
            <person name="Lundin D."/>
            <person name="Andersson A."/>
            <person name="Bertilsson S."/>
            <person name="Dopson M."/>
        </authorList>
    </citation>
    <scope>NUCLEOTIDE SEQUENCE</scope>
    <source>
        <strain evidence="3">MM415A00279</strain>
        <strain evidence="2">MM415B00575</strain>
        <strain evidence="1">TM448A00577</strain>
        <strain evidence="4">TM448B00295</strain>
    </source>
</reference>
<protein>
    <submittedName>
        <fullName evidence="1">Uncharacterized protein</fullName>
    </submittedName>
</protein>
<name>A0A6H1ZHH1_9ZZZZ</name>
<evidence type="ECO:0000313" key="2">
    <source>
        <dbReference type="EMBL" id="QJA63848.1"/>
    </source>
</evidence>
<dbReference type="EMBL" id="MT141507">
    <property type="protein sequence ID" value="QJA63848.1"/>
    <property type="molecule type" value="Genomic_DNA"/>
</dbReference>